<accession>A0AB39RIX3</accession>
<dbReference type="EMBL" id="CP163443">
    <property type="protein sequence ID" value="XDQ54438.1"/>
    <property type="molecule type" value="Genomic_DNA"/>
</dbReference>
<feature type="region of interest" description="Disordered" evidence="1">
    <location>
        <begin position="520"/>
        <end position="550"/>
    </location>
</feature>
<sequence length="1629" mass="170002">MTELQDRVVARLVAAQNARDPAPLRGEDAVGDALALLREAAPSPEGTIDLDSVAAVCWTFWLRHQGPEDPDAQRNVLITLSTFGFLCPRVPADAQLPVPLRDAFDPADPAHEARFAYLVSSAYGGAVGGVPEFGETERADGPGLGEAERADGPGLGEAERSDGPGLGEAERSDGPELGETERQGAAGLGDAERLAALDCALAWSETAHQLLPDGHEGFVELAFHSLGLGVTRFRLAADPDALAAAARHAAAVCERLWALGPEGRESGDGANGRESGVGAMGGEGNELAEAAAIALGTLLDAARLLGEPPLAEVERLVAGAPEGALTPEAAEALRFLRELHTERAAWPGEKDLRVGSVIADAGIREHDASRIACGVRRLRAALAHTPAEHPAHPVATAALSQALAAFAQERGDDGAAQEAAREAIELLATVDASRTLSDADQELLTAYRGLTELIEDDDPQLIQNAGPLLGHFVEQLRQRAARDGESAPAPDIDLEILDIVGAIIGESGVVTGVGESGAVTSVGESGADSGAEKSGGAGSGAEKSGAVAGVGKSGAASDERIARYRTALAGLPADKPQRYAYVAVLAALTGAHAQALRETEPARAAELGAEARTLTDEVAADAPDGFLALGLLRRGLFDAALPVAVAVIHTDEADAAADLREMAKLVSLVSRLDDVRLDDPEQLSSDIAVMRELLADTGEDDPFIRAPLAGALGSALSAQGVTHGDPGTLDEAVPLLRYARTNAPDLPGQLDQVLAFALTTWSVGRFDAEAAREAAALLATAATEAAPDDVGQAWLSVRTEFFNAVGNYLLGHEPGQLQRARELARRLKELTARADAQAGDLPGLDVLGDALLNLVDTMGPGGGPKPDLTDDQVDQCRRTFAACPAGHPMRLFTASTLMRALAQRAVAVRAADPERAARLVAEADEVIHSVEEEAPGDWAETMRTFTGVIGAGHLPPPSVSHGGQPEPSDGPLSASDGSPERPSARPLSSPDGSPERPSDGPVAGSPLRAFTAFTGAQASSQAPANAVEAMMASLRARLSGTADSAAALRDPMLPAWFRAHGELGAAAGALGREQQRVDLALSHLETAIEAMADVTDRGSDQQSAEHGLTTFEGDIRRIIELVLLTALGRGAAAGLHEIVDQLTAAVREQRLPDAMPDPETLLRVIAGPDVDRATELLERGRGLLLARRIEARADIGELRSAHPALAREFERLTDRLAAEPHAAASAPAGHAEWSRLAKLRASRELDELVVRIRTQPGFDGFLRPLSAEQLRSLASDGPIVVLNHAARHCHALVVTPRSITALRLEAESDEIAGAARRLGEAVDAINAHGPSRPSPAQLIAAGGTLRRTLSWTWHKIVRPVLDLVGASDPVPDDGTWPRIWWVPTGAFNALPLHAAQCTLPDCALDGCGAALDAVVSSYVPGFQTLAYARSRAEHRDTAHNGGALLVASSEDELPGVAAAAGYAAGLLGAREPLIGAAATREAVLAALGGTPWAHFGCHAATDPTEPSGALLHLPSGEPLSVLEICRARPSSARLAFLAACGTARTAERLSDEAIHITSAFLLAGFPTAVGTLWEIDSTHADHVTRDFYRRMAPPATNTSAHALHHTVRELRHRIPDRPHVWAAYVHAGT</sequence>
<organism evidence="3">
    <name type="scientific">Streptomyces sp. R41</name>
    <dbReference type="NCBI Taxonomy" id="3238632"/>
    <lineage>
        <taxon>Bacteria</taxon>
        <taxon>Bacillati</taxon>
        <taxon>Actinomycetota</taxon>
        <taxon>Actinomycetes</taxon>
        <taxon>Kitasatosporales</taxon>
        <taxon>Streptomycetaceae</taxon>
        <taxon>Streptomyces</taxon>
    </lineage>
</organism>
<feature type="region of interest" description="Disordered" evidence="1">
    <location>
        <begin position="262"/>
        <end position="281"/>
    </location>
</feature>
<feature type="region of interest" description="Disordered" evidence="1">
    <location>
        <begin position="131"/>
        <end position="182"/>
    </location>
</feature>
<dbReference type="Pfam" id="PF12770">
    <property type="entry name" value="CHAT"/>
    <property type="match status" value="1"/>
</dbReference>
<feature type="region of interest" description="Disordered" evidence="1">
    <location>
        <begin position="948"/>
        <end position="1006"/>
    </location>
</feature>
<evidence type="ECO:0000256" key="1">
    <source>
        <dbReference type="SAM" id="MobiDB-lite"/>
    </source>
</evidence>
<protein>
    <submittedName>
        <fullName evidence="3">CHAT domain-containing protein</fullName>
    </submittedName>
</protein>
<feature type="compositionally biased region" description="Low complexity" evidence="1">
    <location>
        <begin position="520"/>
        <end position="532"/>
    </location>
</feature>
<evidence type="ECO:0000259" key="2">
    <source>
        <dbReference type="Pfam" id="PF12770"/>
    </source>
</evidence>
<name>A0AB39RIX3_9ACTN</name>
<feature type="compositionally biased region" description="Basic and acidic residues" evidence="1">
    <location>
        <begin position="135"/>
        <end position="182"/>
    </location>
</feature>
<dbReference type="RefSeq" id="WP_369247653.1">
    <property type="nucleotide sequence ID" value="NZ_CP163443.1"/>
</dbReference>
<feature type="compositionally biased region" description="Low complexity" evidence="1">
    <location>
        <begin position="540"/>
        <end position="550"/>
    </location>
</feature>
<dbReference type="InterPro" id="IPR024983">
    <property type="entry name" value="CHAT_dom"/>
</dbReference>
<evidence type="ECO:0000313" key="3">
    <source>
        <dbReference type="EMBL" id="XDQ54438.1"/>
    </source>
</evidence>
<proteinExistence type="predicted"/>
<feature type="domain" description="CHAT" evidence="2">
    <location>
        <begin position="1347"/>
        <end position="1628"/>
    </location>
</feature>
<gene>
    <name evidence="3" type="ORF">AB5J53_23620</name>
</gene>
<reference evidence="3" key="1">
    <citation type="submission" date="2024-07" db="EMBL/GenBank/DDBJ databases">
        <authorList>
            <person name="Yu S.T."/>
        </authorList>
    </citation>
    <scope>NUCLEOTIDE SEQUENCE</scope>
    <source>
        <strain evidence="3">R41</strain>
    </source>
</reference>